<feature type="transmembrane region" description="Helical" evidence="1">
    <location>
        <begin position="422"/>
        <end position="440"/>
    </location>
</feature>
<feature type="transmembrane region" description="Helical" evidence="1">
    <location>
        <begin position="344"/>
        <end position="364"/>
    </location>
</feature>
<dbReference type="EMBL" id="JADEZV010000001">
    <property type="protein sequence ID" value="MBE9390849.1"/>
    <property type="molecule type" value="Genomic_DNA"/>
</dbReference>
<feature type="transmembrane region" description="Helical" evidence="1">
    <location>
        <begin position="73"/>
        <end position="92"/>
    </location>
</feature>
<sequence length="683" mass="74759">MIDIWALISWGMWIAFSIASGSLIYGAISRIFGRREGGRYLAGGMVAILVIAFGWGLVQALYEGASPPLPYGWVFYAVAGVLLIGSAVYLAMGKSSEGAWSLLGALLIVGIGMFASSIASGVSFQGVGNIDVNLYLDSLFLQSGETLNLTIIPQGGSPPYSTSVDWGDGSIPTATNIYNSVTLQHTYVLGENQSGNGFTIVVSARDSSGKEGMNAVGISVVNADYCPLSWPFDIFCGLVKKVSVILPAIDLQKLVASPLMPTSGELWDLYQQILKLSMSAFGLFLAFRIAWDFIEEGSIAETFISIFKDAVVVIALALLIPYIYNATAHILNTVSYSLISRIDISWVMGWIMLEVALGVALGYFVPFVAEYAAMLVFVLLIASMFIYVRYFLILSLVIASPLLSIAYLHPGLRSAVRTATSLIGGLMLSGPMAAVFLLVMEELMPGKSMTFGILYPVIVGTLPNILGIFGSGIAGSVTRSLRSHMRILYYPVKAIGSLKLRESSVSKEEQPYVAVQRTGYARLRIPHSSAQKPTFTMKAAERELKPIVTGEVIGRAYREAKRTKEVMEGLAELQERSLGVVGVLEGFERAKEVERMLARERIDPKLEAFKSFTMSLGKHAMKQGATNLRSLAEHTREALKKRIESEIEYGARMFREAPRELPERVKRNLEDVERRSVKLNRHR</sequence>
<feature type="transmembrane region" description="Helical" evidence="1">
    <location>
        <begin position="303"/>
        <end position="324"/>
    </location>
</feature>
<feature type="transmembrane region" description="Helical" evidence="1">
    <location>
        <begin position="269"/>
        <end position="291"/>
    </location>
</feature>
<feature type="transmembrane region" description="Helical" evidence="1">
    <location>
        <begin position="371"/>
        <end position="387"/>
    </location>
</feature>
<organism evidence="2 3">
    <name type="scientific">Fervidicoccus fontis</name>
    <dbReference type="NCBI Taxonomy" id="683846"/>
    <lineage>
        <taxon>Archaea</taxon>
        <taxon>Thermoproteota</taxon>
        <taxon>Thermoprotei</taxon>
        <taxon>Fervidicoccales</taxon>
        <taxon>Fervidicoccaceae</taxon>
        <taxon>Fervidicoccus</taxon>
    </lineage>
</organism>
<gene>
    <name evidence="2" type="ORF">IOK49_01955</name>
</gene>
<dbReference type="AlphaFoldDB" id="A0A843AGX4"/>
<evidence type="ECO:0000256" key="1">
    <source>
        <dbReference type="SAM" id="Phobius"/>
    </source>
</evidence>
<dbReference type="RefSeq" id="WP_193803421.1">
    <property type="nucleotide sequence ID" value="NZ_JADEZV010000001.1"/>
</dbReference>
<evidence type="ECO:0000313" key="2">
    <source>
        <dbReference type="EMBL" id="MBE9390849.1"/>
    </source>
</evidence>
<proteinExistence type="predicted"/>
<keyword evidence="1" id="KW-0812">Transmembrane</keyword>
<comment type="caution">
    <text evidence="2">The sequence shown here is derived from an EMBL/GenBank/DDBJ whole genome shotgun (WGS) entry which is preliminary data.</text>
</comment>
<protein>
    <submittedName>
        <fullName evidence="2">Uncharacterized protein</fullName>
    </submittedName>
</protein>
<name>A0A843AGX4_9CREN</name>
<dbReference type="CDD" id="cd00146">
    <property type="entry name" value="PKD"/>
    <property type="match status" value="1"/>
</dbReference>
<feature type="transmembrane region" description="Helical" evidence="1">
    <location>
        <begin position="6"/>
        <end position="28"/>
    </location>
</feature>
<reference evidence="2" key="1">
    <citation type="submission" date="2020-10" db="EMBL/GenBank/DDBJ databases">
        <title>Fervidococcus fontis strain 3639Fd - the first crenarchaeon capable of growth on lipids.</title>
        <authorList>
            <person name="Kochetkova T.V."/>
            <person name="Elcheninov A.G."/>
            <person name="Toschakov S.V."/>
            <person name="Kublanov I.V."/>
        </authorList>
    </citation>
    <scope>NUCLEOTIDE SEQUENCE</scope>
    <source>
        <strain evidence="2">3639Fd</strain>
    </source>
</reference>
<keyword evidence="1" id="KW-0472">Membrane</keyword>
<feature type="transmembrane region" description="Helical" evidence="1">
    <location>
        <begin position="99"/>
        <end position="119"/>
    </location>
</feature>
<evidence type="ECO:0000313" key="3">
    <source>
        <dbReference type="Proteomes" id="UP000652307"/>
    </source>
</evidence>
<feature type="transmembrane region" description="Helical" evidence="1">
    <location>
        <begin position="452"/>
        <end position="477"/>
    </location>
</feature>
<dbReference type="Proteomes" id="UP000652307">
    <property type="component" value="Unassembled WGS sequence"/>
</dbReference>
<feature type="transmembrane region" description="Helical" evidence="1">
    <location>
        <begin position="40"/>
        <end position="61"/>
    </location>
</feature>
<accession>A0A843AGX4</accession>
<keyword evidence="1" id="KW-1133">Transmembrane helix</keyword>